<keyword evidence="3" id="KW-1185">Reference proteome</keyword>
<reference evidence="2 3" key="1">
    <citation type="submission" date="2017-06" db="EMBL/GenBank/DDBJ databases">
        <authorList>
            <consortium name="Pathogen Informatics"/>
        </authorList>
    </citation>
    <scope>NUCLEOTIDE SEQUENCE [LARGE SCALE GENOMIC DNA]</scope>
    <source>
        <strain evidence="2 3">NCTC13161</strain>
    </source>
</reference>
<dbReference type="EMBL" id="LT906435">
    <property type="protein sequence ID" value="SNU84527.1"/>
    <property type="molecule type" value="Genomic_DNA"/>
</dbReference>
<organism evidence="2 3">
    <name type="scientific">Pandoraea sputorum</name>
    <dbReference type="NCBI Taxonomy" id="93222"/>
    <lineage>
        <taxon>Bacteria</taxon>
        <taxon>Pseudomonadati</taxon>
        <taxon>Pseudomonadota</taxon>
        <taxon>Betaproteobacteria</taxon>
        <taxon>Burkholderiales</taxon>
        <taxon>Burkholderiaceae</taxon>
        <taxon>Pandoraea</taxon>
    </lineage>
</organism>
<proteinExistence type="predicted"/>
<feature type="compositionally biased region" description="Low complexity" evidence="1">
    <location>
        <begin position="68"/>
        <end position="88"/>
    </location>
</feature>
<gene>
    <name evidence="2" type="ORF">SAMEA4530655_02032</name>
</gene>
<accession>A0A239SGI5</accession>
<sequence>MAKTRLKRRKPCVHPTIAAQKKARTCRVSFDIGHAPGKQGRREETCWTGLDGARAPHEAHRDRRLARRASGAGRRASRLGGTSAAAGSMHPSLRDVPGGKNAAPAAGTVVQHNMPRRFTTRLNAPRYYSTHGLATQFRYSVPLATQRAATVAPAAFAVGTAGAAPSAGVLGKSPQPPPSARIRLTVDTACAPAS</sequence>
<dbReference type="AlphaFoldDB" id="A0A239SGI5"/>
<protein>
    <submittedName>
        <fullName evidence="2">Uncharacterized protein</fullName>
    </submittedName>
</protein>
<evidence type="ECO:0000313" key="3">
    <source>
        <dbReference type="Proteomes" id="UP000215126"/>
    </source>
</evidence>
<dbReference type="Proteomes" id="UP000215126">
    <property type="component" value="Chromosome 1"/>
</dbReference>
<evidence type="ECO:0000313" key="2">
    <source>
        <dbReference type="EMBL" id="SNU84527.1"/>
    </source>
</evidence>
<evidence type="ECO:0000256" key="1">
    <source>
        <dbReference type="SAM" id="MobiDB-lite"/>
    </source>
</evidence>
<name>A0A239SGI5_9BURK</name>
<feature type="region of interest" description="Disordered" evidence="1">
    <location>
        <begin position="56"/>
        <end position="112"/>
    </location>
</feature>